<dbReference type="InterPro" id="IPR011541">
    <property type="entry name" value="Ni/Co_transpt_high_affinity"/>
</dbReference>
<keyword evidence="3 8" id="KW-0813">Transport</keyword>
<evidence type="ECO:0000256" key="5">
    <source>
        <dbReference type="ARBA" id="ARBA00022692"/>
    </source>
</evidence>
<evidence type="ECO:0000256" key="8">
    <source>
        <dbReference type="RuleBase" id="RU362101"/>
    </source>
</evidence>
<comment type="caution">
    <text evidence="8">Lacks conserved residue(s) required for the propagation of feature annotation.</text>
</comment>
<evidence type="ECO:0000256" key="3">
    <source>
        <dbReference type="ARBA" id="ARBA00022448"/>
    </source>
</evidence>
<organism evidence="9 10">
    <name type="scientific">Bradyrhizobium oligotrophicum S58</name>
    <dbReference type="NCBI Taxonomy" id="1245469"/>
    <lineage>
        <taxon>Bacteria</taxon>
        <taxon>Pseudomonadati</taxon>
        <taxon>Pseudomonadota</taxon>
        <taxon>Alphaproteobacteria</taxon>
        <taxon>Hyphomicrobiales</taxon>
        <taxon>Nitrobacteraceae</taxon>
        <taxon>Bradyrhizobium</taxon>
    </lineage>
</organism>
<reference evidence="9 10" key="1">
    <citation type="journal article" date="2013" name="Appl. Environ. Microbiol.">
        <title>Genome analysis suggests that the soil oligotrophic bacterium Agromonas oligotrophica (Bradyrhizobium oligotrophicum) is a nitrogen-fixing symbiont of Aeschynomene indica.</title>
        <authorList>
            <person name="Okubo T."/>
            <person name="Fukushima S."/>
            <person name="Itakura M."/>
            <person name="Oshima K."/>
            <person name="Longtonglang A."/>
            <person name="Teaumroong N."/>
            <person name="Mitsui H."/>
            <person name="Hattori M."/>
            <person name="Hattori R."/>
            <person name="Hattori T."/>
            <person name="Minamisawa K."/>
        </authorList>
    </citation>
    <scope>NUCLEOTIDE SEQUENCE [LARGE SCALE GENOMIC DNA]</scope>
    <source>
        <strain evidence="9 10">S58</strain>
    </source>
</reference>
<keyword evidence="10" id="KW-1185">Reference proteome</keyword>
<dbReference type="STRING" id="1245469.S58_58580"/>
<dbReference type="KEGG" id="aol:S58_58580"/>
<keyword evidence="4" id="KW-0533">Nickel</keyword>
<dbReference type="NCBIfam" id="TIGR00802">
    <property type="entry name" value="nico"/>
    <property type="match status" value="1"/>
</dbReference>
<dbReference type="PANTHER" id="PTHR31611:SF0">
    <property type="entry name" value="HIGH-AFFINITY NICKEL TRANSPORT PROTEIN NIC1"/>
    <property type="match status" value="1"/>
</dbReference>
<evidence type="ECO:0000313" key="10">
    <source>
        <dbReference type="Proteomes" id="UP000011841"/>
    </source>
</evidence>
<evidence type="ECO:0000256" key="7">
    <source>
        <dbReference type="ARBA" id="ARBA00023136"/>
    </source>
</evidence>
<keyword evidence="7 8" id="KW-0472">Membrane</keyword>
<evidence type="ECO:0000313" key="9">
    <source>
        <dbReference type="EMBL" id="BAM91835.1"/>
    </source>
</evidence>
<protein>
    <recommendedName>
        <fullName evidence="8">Nickel/cobalt efflux system</fullName>
    </recommendedName>
</protein>
<dbReference type="GO" id="GO:0012505">
    <property type="term" value="C:endomembrane system"/>
    <property type="evidence" value="ECO:0007669"/>
    <property type="project" value="UniProtKB-SubCell"/>
</dbReference>
<dbReference type="PATRIC" id="fig|1245469.3.peg.5997"/>
<feature type="transmembrane region" description="Helical" evidence="8">
    <location>
        <begin position="290"/>
        <end position="310"/>
    </location>
</feature>
<accession>M4ZZC3</accession>
<dbReference type="AlphaFoldDB" id="M4ZZC3"/>
<sequence>MALVAGLVAANALAWTWAFSLYADRPAIVGTAMLAWLLGLRHAVDADHIAAIDNVVRKLVQDGDTPRAAGLYFALGHSSVVVIATIVVSLVAGADLLSEESAIRAIGGAIGTSVSAGFLLLIAFANLILFVNLWRWPAQPQSETAGNTGRGILIRLLRPVLRLVGRAWHMYPLGFLFGLGFDTASEIGLLSLSATEAARGASLAHVLVFPALFAAAMATVDTADSMLMVGAYRWALTDPARKRRYNLVITGLSVAIALVIGSVEAFTLLAPRLGLTGGWADVAAALGDDIANLGIVAIGLFGLIWAVAVFGRRARGSDPVPSEALASVPAVALNRPVTRSGT</sequence>
<evidence type="ECO:0000256" key="2">
    <source>
        <dbReference type="ARBA" id="ARBA00010892"/>
    </source>
</evidence>
<evidence type="ECO:0000256" key="6">
    <source>
        <dbReference type="ARBA" id="ARBA00022989"/>
    </source>
</evidence>
<feature type="transmembrane region" description="Helical" evidence="8">
    <location>
        <begin position="71"/>
        <end position="93"/>
    </location>
</feature>
<keyword evidence="6 8" id="KW-1133">Transmembrane helix</keyword>
<dbReference type="Proteomes" id="UP000011841">
    <property type="component" value="Chromosome"/>
</dbReference>
<dbReference type="eggNOG" id="COG3376">
    <property type="taxonomic scope" value="Bacteria"/>
</dbReference>
<dbReference type="EMBL" id="AP012603">
    <property type="protein sequence ID" value="BAM91835.1"/>
    <property type="molecule type" value="Genomic_DNA"/>
</dbReference>
<feature type="transmembrane region" description="Helical" evidence="8">
    <location>
        <begin position="247"/>
        <end position="270"/>
    </location>
</feature>
<proteinExistence type="inferred from homology"/>
<dbReference type="Pfam" id="PF03824">
    <property type="entry name" value="NicO"/>
    <property type="match status" value="1"/>
</dbReference>
<name>M4ZZC3_9BRAD</name>
<evidence type="ECO:0000256" key="4">
    <source>
        <dbReference type="ARBA" id="ARBA00022596"/>
    </source>
</evidence>
<evidence type="ECO:0000256" key="1">
    <source>
        <dbReference type="ARBA" id="ARBA00004127"/>
    </source>
</evidence>
<comment type="subcellular location">
    <subcellularLocation>
        <location evidence="8">Cell membrane</location>
        <topology evidence="8">Multi-pass membrane protein</topology>
    </subcellularLocation>
    <subcellularLocation>
        <location evidence="1">Endomembrane system</location>
        <topology evidence="1">Multi-pass membrane protein</topology>
    </subcellularLocation>
</comment>
<dbReference type="PANTHER" id="PTHR31611">
    <property type="entry name" value="HIGH-AFFINITY NICKEL TRANSPORT PROTEIN NIC1"/>
    <property type="match status" value="1"/>
</dbReference>
<dbReference type="InterPro" id="IPR004688">
    <property type="entry name" value="Ni/Co_transpt"/>
</dbReference>
<dbReference type="HOGENOM" id="CLU_036094_2_0_5"/>
<feature type="transmembrane region" description="Helical" evidence="8">
    <location>
        <begin position="105"/>
        <end position="131"/>
    </location>
</feature>
<dbReference type="GO" id="GO:0005886">
    <property type="term" value="C:plasma membrane"/>
    <property type="evidence" value="ECO:0007669"/>
    <property type="project" value="UniProtKB-SubCell"/>
</dbReference>
<dbReference type="GO" id="GO:0015099">
    <property type="term" value="F:nickel cation transmembrane transporter activity"/>
    <property type="evidence" value="ECO:0007669"/>
    <property type="project" value="UniProtKB-UniRule"/>
</dbReference>
<gene>
    <name evidence="9" type="ORF">S58_58580</name>
</gene>
<keyword evidence="5 8" id="KW-0812">Transmembrane</keyword>
<comment type="similarity">
    <text evidence="2 8">Belongs to the NiCoT transporter (TC 2.A.52) family.</text>
</comment>